<accession>A0A1B4PQR2</accession>
<protein>
    <submittedName>
        <fullName evidence="9">MFS transporter</fullName>
    </submittedName>
</protein>
<keyword evidence="3 7" id="KW-0812">Transmembrane</keyword>
<dbReference type="InterPro" id="IPR011701">
    <property type="entry name" value="MFS"/>
</dbReference>
<feature type="transmembrane region" description="Helical" evidence="7">
    <location>
        <begin position="68"/>
        <end position="91"/>
    </location>
</feature>
<evidence type="ECO:0000313" key="10">
    <source>
        <dbReference type="Proteomes" id="UP000094776"/>
    </source>
</evidence>
<feature type="transmembrane region" description="Helical" evidence="7">
    <location>
        <begin position="319"/>
        <end position="339"/>
    </location>
</feature>
<comment type="subcellular location">
    <subcellularLocation>
        <location evidence="1">Cell membrane</location>
        <topology evidence="1">Multi-pass membrane protein</topology>
    </subcellularLocation>
</comment>
<dbReference type="InterPro" id="IPR036259">
    <property type="entry name" value="MFS_trans_sf"/>
</dbReference>
<dbReference type="PANTHER" id="PTHR43124">
    <property type="entry name" value="PURINE EFFLUX PUMP PBUE"/>
    <property type="match status" value="1"/>
</dbReference>
<feature type="transmembrane region" description="Helical" evidence="7">
    <location>
        <begin position="228"/>
        <end position="250"/>
    </location>
</feature>
<dbReference type="CDD" id="cd17324">
    <property type="entry name" value="MFS_NepI_like"/>
    <property type="match status" value="1"/>
</dbReference>
<feature type="transmembrane region" description="Helical" evidence="7">
    <location>
        <begin position="262"/>
        <end position="283"/>
    </location>
</feature>
<dbReference type="Proteomes" id="UP000094776">
    <property type="component" value="Chromosome 1"/>
</dbReference>
<feature type="transmembrane region" description="Helical" evidence="7">
    <location>
        <begin position="188"/>
        <end position="207"/>
    </location>
</feature>
<feature type="transmembrane region" description="Helical" evidence="7">
    <location>
        <begin position="29"/>
        <end position="48"/>
    </location>
</feature>
<feature type="region of interest" description="Disordered" evidence="6">
    <location>
        <begin position="1"/>
        <end position="23"/>
    </location>
</feature>
<feature type="transmembrane region" description="Helical" evidence="7">
    <location>
        <begin position="351"/>
        <end position="375"/>
    </location>
</feature>
<keyword evidence="5 7" id="KW-0472">Membrane</keyword>
<dbReference type="EMBL" id="CP013443">
    <property type="protein sequence ID" value="AOK16241.1"/>
    <property type="molecule type" value="Genomic_DNA"/>
</dbReference>
<dbReference type="Gene3D" id="1.20.1250.20">
    <property type="entry name" value="MFS general substrate transporter like domains"/>
    <property type="match status" value="1"/>
</dbReference>
<evidence type="ECO:0000256" key="3">
    <source>
        <dbReference type="ARBA" id="ARBA00022692"/>
    </source>
</evidence>
<keyword evidence="2" id="KW-1003">Cell membrane</keyword>
<keyword evidence="4 7" id="KW-1133">Transmembrane helix</keyword>
<evidence type="ECO:0000259" key="8">
    <source>
        <dbReference type="PROSITE" id="PS50850"/>
    </source>
</evidence>
<dbReference type="GO" id="GO:0005886">
    <property type="term" value="C:plasma membrane"/>
    <property type="evidence" value="ECO:0007669"/>
    <property type="project" value="UniProtKB-SubCell"/>
</dbReference>
<feature type="transmembrane region" description="Helical" evidence="7">
    <location>
        <begin position="131"/>
        <end position="148"/>
    </location>
</feature>
<dbReference type="Pfam" id="PF07690">
    <property type="entry name" value="MFS_1"/>
    <property type="match status" value="1"/>
</dbReference>
<evidence type="ECO:0000256" key="5">
    <source>
        <dbReference type="ARBA" id="ARBA00023136"/>
    </source>
</evidence>
<dbReference type="AlphaFoldDB" id="A0A1B4PQR2"/>
<dbReference type="PROSITE" id="PS50850">
    <property type="entry name" value="MFS"/>
    <property type="match status" value="1"/>
</dbReference>
<dbReference type="InterPro" id="IPR020846">
    <property type="entry name" value="MFS_dom"/>
</dbReference>
<feature type="transmembrane region" description="Helical" evidence="7">
    <location>
        <begin position="381"/>
        <end position="401"/>
    </location>
</feature>
<feature type="transmembrane region" description="Helical" evidence="7">
    <location>
        <begin position="98"/>
        <end position="119"/>
    </location>
</feature>
<evidence type="ECO:0000256" key="6">
    <source>
        <dbReference type="SAM" id="MobiDB-lite"/>
    </source>
</evidence>
<proteinExistence type="predicted"/>
<gene>
    <name evidence="9" type="ORF">WT26_09560</name>
</gene>
<feature type="transmembrane region" description="Helical" evidence="7">
    <location>
        <begin position="160"/>
        <end position="182"/>
    </location>
</feature>
<dbReference type="GO" id="GO:0022857">
    <property type="term" value="F:transmembrane transporter activity"/>
    <property type="evidence" value="ECO:0007669"/>
    <property type="project" value="InterPro"/>
</dbReference>
<reference evidence="9 10" key="1">
    <citation type="submission" date="2015-12" db="EMBL/GenBank/DDBJ databases">
        <title>Diversity of Burkholderia near neighbor genomes.</title>
        <authorList>
            <person name="Sahl J."/>
            <person name="Wagner D."/>
            <person name="Keim P."/>
        </authorList>
    </citation>
    <scope>NUCLEOTIDE SEQUENCE [LARGE SCALE GENOMIC DNA]</scope>
    <source>
        <strain evidence="9 10">MSMB1184WGS</strain>
    </source>
</reference>
<evidence type="ECO:0000313" key="9">
    <source>
        <dbReference type="EMBL" id="AOK16241.1"/>
    </source>
</evidence>
<evidence type="ECO:0000256" key="7">
    <source>
        <dbReference type="SAM" id="Phobius"/>
    </source>
</evidence>
<evidence type="ECO:0000256" key="2">
    <source>
        <dbReference type="ARBA" id="ARBA00022475"/>
    </source>
</evidence>
<dbReference type="SUPFAM" id="SSF103473">
    <property type="entry name" value="MFS general substrate transporter"/>
    <property type="match status" value="1"/>
</dbReference>
<sequence length="415" mass="41495">MPAPAAARPPGAPYVNPPTSSTSRTSGSAALPLLALAAGAFGIGTTEFSPMGLLPVIADGVHVSIPQAGMLISAYAIGVMVGAPLMTLLLARWSRRSALIALMSIFTIGNLLSAFAPGYTTLLLARLVTSLNHGAFFGLGSVVAASLVPREKQASAVATMFMGLTIANVGGVPAATWLGQIIGWRMSFAATAGLGLIAIAGLFAALPKGEAGKMPDLRAELSVLTRPVVLGALGTTVLGAGAMFTLYTYVAPTLEHLTGATPGFVTAMLVLIGVGFSVGNIAGGRLADRSLDGTLIGFLLLLIATMVAFPVLASTHAGAAVTLLVWGIATFAVVPPLQMRVMRAAHEAPGLASAVNIGAFNLGNALGAAAGGAAISAGFGYAAVPVAGSLIALAGLALVALQVVQRRRASLATNA</sequence>
<evidence type="ECO:0000256" key="1">
    <source>
        <dbReference type="ARBA" id="ARBA00004651"/>
    </source>
</evidence>
<evidence type="ECO:0000256" key="4">
    <source>
        <dbReference type="ARBA" id="ARBA00022989"/>
    </source>
</evidence>
<feature type="domain" description="Major facilitator superfamily (MFS) profile" evidence="8">
    <location>
        <begin position="30"/>
        <end position="407"/>
    </location>
</feature>
<name>A0A1B4PQR2_BURCE</name>
<dbReference type="PANTHER" id="PTHR43124:SF8">
    <property type="entry name" value="INNER MEMBRANE TRANSPORT PROTEIN YDHP"/>
    <property type="match status" value="1"/>
</dbReference>
<organism evidence="9 10">
    <name type="scientific">Burkholderia cepacia</name>
    <name type="common">Pseudomonas cepacia</name>
    <dbReference type="NCBI Taxonomy" id="292"/>
    <lineage>
        <taxon>Bacteria</taxon>
        <taxon>Pseudomonadati</taxon>
        <taxon>Pseudomonadota</taxon>
        <taxon>Betaproteobacteria</taxon>
        <taxon>Burkholderiales</taxon>
        <taxon>Burkholderiaceae</taxon>
        <taxon>Burkholderia</taxon>
        <taxon>Burkholderia cepacia complex</taxon>
    </lineage>
</organism>
<feature type="transmembrane region" description="Helical" evidence="7">
    <location>
        <begin position="295"/>
        <end position="313"/>
    </location>
</feature>
<dbReference type="InterPro" id="IPR050189">
    <property type="entry name" value="MFS_Efflux_Transporters"/>
</dbReference>